<feature type="region of interest" description="Disordered" evidence="1">
    <location>
        <begin position="63"/>
        <end position="83"/>
    </location>
</feature>
<dbReference type="GeneID" id="24141581"/>
<accession>A0A067CKQ8</accession>
<evidence type="ECO:0000256" key="1">
    <source>
        <dbReference type="SAM" id="MobiDB-lite"/>
    </source>
</evidence>
<protein>
    <submittedName>
        <fullName evidence="2">Uncharacterized protein</fullName>
    </submittedName>
</protein>
<reference evidence="2 3" key="1">
    <citation type="journal article" date="2013" name="PLoS Genet.">
        <title>Distinctive expansion of potential virulence genes in the genome of the oomycete fish pathogen Saprolegnia parasitica.</title>
        <authorList>
            <person name="Jiang R.H."/>
            <person name="de Bruijn I."/>
            <person name="Haas B.J."/>
            <person name="Belmonte R."/>
            <person name="Lobach L."/>
            <person name="Christie J."/>
            <person name="van den Ackerveken G."/>
            <person name="Bottin A."/>
            <person name="Bulone V."/>
            <person name="Diaz-Moreno S.M."/>
            <person name="Dumas B."/>
            <person name="Fan L."/>
            <person name="Gaulin E."/>
            <person name="Govers F."/>
            <person name="Grenville-Briggs L.J."/>
            <person name="Horner N.R."/>
            <person name="Levin J.Z."/>
            <person name="Mammella M."/>
            <person name="Meijer H.J."/>
            <person name="Morris P."/>
            <person name="Nusbaum C."/>
            <person name="Oome S."/>
            <person name="Phillips A.J."/>
            <person name="van Rooyen D."/>
            <person name="Rzeszutek E."/>
            <person name="Saraiva M."/>
            <person name="Secombes C.J."/>
            <person name="Seidl M.F."/>
            <person name="Snel B."/>
            <person name="Stassen J.H."/>
            <person name="Sykes S."/>
            <person name="Tripathy S."/>
            <person name="van den Berg H."/>
            <person name="Vega-Arreguin J.C."/>
            <person name="Wawra S."/>
            <person name="Young S.K."/>
            <person name="Zeng Q."/>
            <person name="Dieguez-Uribeondo J."/>
            <person name="Russ C."/>
            <person name="Tyler B.M."/>
            <person name="van West P."/>
        </authorList>
    </citation>
    <scope>NUCLEOTIDE SEQUENCE [LARGE SCALE GENOMIC DNA]</scope>
    <source>
        <strain evidence="2 3">CBS 223.65</strain>
    </source>
</reference>
<dbReference type="AlphaFoldDB" id="A0A067CKQ8"/>
<evidence type="ECO:0000313" key="2">
    <source>
        <dbReference type="EMBL" id="KDO27146.1"/>
    </source>
</evidence>
<proteinExistence type="predicted"/>
<keyword evidence="3" id="KW-1185">Reference proteome</keyword>
<organism evidence="2 3">
    <name type="scientific">Saprolegnia parasitica (strain CBS 223.65)</name>
    <dbReference type="NCBI Taxonomy" id="695850"/>
    <lineage>
        <taxon>Eukaryota</taxon>
        <taxon>Sar</taxon>
        <taxon>Stramenopiles</taxon>
        <taxon>Oomycota</taxon>
        <taxon>Saprolegniomycetes</taxon>
        <taxon>Saprolegniales</taxon>
        <taxon>Saprolegniaceae</taxon>
        <taxon>Saprolegnia</taxon>
    </lineage>
</organism>
<dbReference type="VEuPathDB" id="FungiDB:SPRG_20459"/>
<gene>
    <name evidence="2" type="ORF">SPRG_20459</name>
</gene>
<dbReference type="EMBL" id="KK583219">
    <property type="protein sequence ID" value="KDO27146.1"/>
    <property type="molecule type" value="Genomic_DNA"/>
</dbReference>
<sequence length="112" mass="13303">MGIYSFYEFGRRLGSSEENGKDGRWSLVPTRWQRESREAVRYGIRPQGWSGSVFQHKGRSQLVYPDPRHRRNGRFGLDTGRPPSRARFEPRRCCSFRYFSPLTRNSILAYRR</sequence>
<dbReference type="RefSeq" id="XP_012202264.1">
    <property type="nucleotide sequence ID" value="XM_012346874.1"/>
</dbReference>
<dbReference type="Proteomes" id="UP000030745">
    <property type="component" value="Unassembled WGS sequence"/>
</dbReference>
<dbReference type="KEGG" id="spar:SPRG_20459"/>
<evidence type="ECO:0000313" key="3">
    <source>
        <dbReference type="Proteomes" id="UP000030745"/>
    </source>
</evidence>
<name>A0A067CKQ8_SAPPC</name>